<dbReference type="AlphaFoldDB" id="A0A1I7YDM9"/>
<evidence type="ECO:0000313" key="2">
    <source>
        <dbReference type="Proteomes" id="UP000095287"/>
    </source>
</evidence>
<organism evidence="2 3">
    <name type="scientific">Steinernema glaseri</name>
    <dbReference type="NCBI Taxonomy" id="37863"/>
    <lineage>
        <taxon>Eukaryota</taxon>
        <taxon>Metazoa</taxon>
        <taxon>Ecdysozoa</taxon>
        <taxon>Nematoda</taxon>
        <taxon>Chromadorea</taxon>
        <taxon>Rhabditida</taxon>
        <taxon>Tylenchina</taxon>
        <taxon>Panagrolaimomorpha</taxon>
        <taxon>Strongyloidoidea</taxon>
        <taxon>Steinernematidae</taxon>
        <taxon>Steinernema</taxon>
    </lineage>
</organism>
<reference evidence="3" key="1">
    <citation type="submission" date="2016-11" db="UniProtKB">
        <authorList>
            <consortium name="WormBaseParasite"/>
        </authorList>
    </citation>
    <scope>IDENTIFICATION</scope>
</reference>
<keyword evidence="1" id="KW-0732">Signal</keyword>
<accession>A0A1I7YDM9</accession>
<evidence type="ECO:0000256" key="1">
    <source>
        <dbReference type="SAM" id="SignalP"/>
    </source>
</evidence>
<feature type="chain" id="PRO_5009312006" evidence="1">
    <location>
        <begin position="18"/>
        <end position="74"/>
    </location>
</feature>
<protein>
    <submittedName>
        <fullName evidence="3">CRF domain-containing protein</fullName>
    </submittedName>
</protein>
<name>A0A1I7YDM9_9BILA</name>
<keyword evidence="2" id="KW-1185">Reference proteome</keyword>
<sequence>MLLRLALGFLLLQHTLAFFIPNYGYGPSVDGEERSLPEARFRSLHEAQFVRDRMKSVIEEILKQRRLGLRMEEK</sequence>
<dbReference type="WBParaSite" id="L893_g15296.t1">
    <property type="protein sequence ID" value="L893_g15296.t1"/>
    <property type="gene ID" value="L893_g15296"/>
</dbReference>
<evidence type="ECO:0000313" key="3">
    <source>
        <dbReference type="WBParaSite" id="L893_g15296.t1"/>
    </source>
</evidence>
<feature type="signal peptide" evidence="1">
    <location>
        <begin position="1"/>
        <end position="17"/>
    </location>
</feature>
<dbReference type="Proteomes" id="UP000095287">
    <property type="component" value="Unplaced"/>
</dbReference>
<proteinExistence type="predicted"/>